<feature type="region of interest" description="Disordered" evidence="5">
    <location>
        <begin position="950"/>
        <end position="1013"/>
    </location>
</feature>
<dbReference type="PROSITE" id="PS50166">
    <property type="entry name" value="IMPORTIN_B_NT"/>
    <property type="match status" value="1"/>
</dbReference>
<dbReference type="SMART" id="SM00913">
    <property type="entry name" value="IBN_N"/>
    <property type="match status" value="1"/>
</dbReference>
<evidence type="ECO:0000259" key="6">
    <source>
        <dbReference type="PROSITE" id="PS50166"/>
    </source>
</evidence>
<dbReference type="GO" id="GO:0031267">
    <property type="term" value="F:small GTPase binding"/>
    <property type="evidence" value="ECO:0007669"/>
    <property type="project" value="InterPro"/>
</dbReference>
<dbReference type="GO" id="GO:0005635">
    <property type="term" value="C:nuclear envelope"/>
    <property type="evidence" value="ECO:0007669"/>
    <property type="project" value="TreeGrafter"/>
</dbReference>
<evidence type="ECO:0000313" key="7">
    <source>
        <dbReference type="EMBL" id="LAC22302.1"/>
    </source>
</evidence>
<feature type="compositionally biased region" description="Acidic residues" evidence="5">
    <location>
        <begin position="955"/>
        <end position="981"/>
    </location>
</feature>
<comment type="similarity">
    <text evidence="2">Belongs to the importin beta family.</text>
</comment>
<feature type="compositionally biased region" description="Acidic residues" evidence="5">
    <location>
        <begin position="997"/>
        <end position="1008"/>
    </location>
</feature>
<dbReference type="Gene3D" id="1.25.10.10">
    <property type="entry name" value="Leucine-rich Repeat Variant"/>
    <property type="match status" value="1"/>
</dbReference>
<evidence type="ECO:0000256" key="2">
    <source>
        <dbReference type="ARBA" id="ARBA00007991"/>
    </source>
</evidence>
<keyword evidence="4" id="KW-0539">Nucleus</keyword>
<keyword evidence="3" id="KW-0813">Transport</keyword>
<dbReference type="SUPFAM" id="SSF48371">
    <property type="entry name" value="ARM repeat"/>
    <property type="match status" value="1"/>
</dbReference>
<dbReference type="PANTHER" id="PTHR10997">
    <property type="entry name" value="IMPORTIN-7, 8, 11"/>
    <property type="match status" value="1"/>
</dbReference>
<evidence type="ECO:0000256" key="4">
    <source>
        <dbReference type="ARBA" id="ARBA00023242"/>
    </source>
</evidence>
<dbReference type="Pfam" id="PF03810">
    <property type="entry name" value="IBN_N"/>
    <property type="match status" value="1"/>
</dbReference>
<dbReference type="InterPro" id="IPR011989">
    <property type="entry name" value="ARM-like"/>
</dbReference>
<dbReference type="PANTHER" id="PTHR10997:SF9">
    <property type="entry name" value="IMPORTIN-9"/>
    <property type="match status" value="1"/>
</dbReference>
<proteinExistence type="evidence at transcript level"/>
<evidence type="ECO:0000256" key="5">
    <source>
        <dbReference type="SAM" id="MobiDB-lite"/>
    </source>
</evidence>
<organism evidence="7">
    <name type="scientific">Hirondellea gigas</name>
    <dbReference type="NCBI Taxonomy" id="1518452"/>
    <lineage>
        <taxon>Eukaryota</taxon>
        <taxon>Metazoa</taxon>
        <taxon>Ecdysozoa</taxon>
        <taxon>Arthropoda</taxon>
        <taxon>Crustacea</taxon>
        <taxon>Multicrustacea</taxon>
        <taxon>Malacostraca</taxon>
        <taxon>Eumalacostraca</taxon>
        <taxon>Peracarida</taxon>
        <taxon>Amphipoda</taxon>
        <taxon>Amphilochidea</taxon>
        <taxon>Lysianassida</taxon>
        <taxon>Lysianassidira</taxon>
        <taxon>Lysianassoidea</taxon>
        <taxon>Lysianassidae</taxon>
        <taxon>Hirondellea</taxon>
    </lineage>
</organism>
<dbReference type="Pfam" id="PF25758">
    <property type="entry name" value="TPR_IPO11"/>
    <property type="match status" value="1"/>
</dbReference>
<sequence length="1058" mass="116978">MAAATESTGNLKEALLETLNNILSAESSVRKQAEEHITVLEVTEEFGVHLTELALDRNGSLAIKQLASVLLQQYVEAHWFEGSPKFRVPECPESSKKKIREVLPHGLYEPSRKVRSSLAYAISCIGAWDWDEKWPPFFDLVIDAVKSGDEAGTHGAMRVLTEFSRDVDDCVISKAAPVILPQMYNIFCQEERYSIRTRGRAVEIFMNSASVISMMGEYNKTLAKTLLYPALPPFIEAMLKVLQTNDGPTVDSGLKKEIIRALTVLVTNVPRQMVEYLPDTLSYVWHALTTSAHSYLNTAINAREEANDPTNSDGEVLGFESLVYSLFEFVDALLRHSKHRQMVKQGVPDLLYYLILYMQLTQDQIETFNENADAFVEFEDDESFTYSVRSSASELFRSLQNDLPVEFCSGMVSAIARHIQKADRDRAAGDPVWWKLYESVLFAVSISADTIMKQVFNEPASFDLLNFLEVVVKPSLDPALPPYLAGKALFCGAELSMVLDAGALQSLLHLSATALQSGSHPIIRISAIRSILGLCGVFNGNKATWLRKALSSRAESGAPPPQLFATQHSTEMLSPFFGALVEGLVVTITQSPSEVMALALERLILLMSLESSLSAPYISRVSSLCLAVFIKSSHDPVLVSLVQDLLQELCQHTTHDTALQTKFMPTLVSLLNAPPNKVPSGVHSVALDMMTVLIRKCQSPDKDNLLMNAVFPAVVNRVLHTDDLSTQQNGGECLRAFISVAAPQVVSWRDADGRSGLEYVVEVCNHLLAPSMPDGAATFVGRLVTALIHNVSQHLGDSLHMLLRSVLSKLQSTDTLSVVQNLVVVFAQLINNKLEDVLSFLCSVPGPEGDSALSFVLVSWCSKQHTFYGSYERKVTVLALAKLLEHGILQDDPRLQGITLQGDQIMSTERGPRTRSATMARPEQWTQVPLLVKIFKLIIYELSNVIEANMAKDDSQDEGDDEEEGWEDEPEEDGVDDEDEPVYVSDLLKESNNLGDLVDDDDEEDPDAAADPVSKVELQPYLTNFIRTFAQHPAYSIFVPHLNPHEKEVLTSIGVSFS</sequence>
<dbReference type="InterPro" id="IPR001494">
    <property type="entry name" value="Importin-beta_N"/>
</dbReference>
<feature type="domain" description="Importin N-terminal" evidence="6">
    <location>
        <begin position="33"/>
        <end position="109"/>
    </location>
</feature>
<accession>A0A6A7FW59</accession>
<protein>
    <submittedName>
        <fullName evidence="7">Importin-9-like</fullName>
    </submittedName>
</protein>
<name>A0A6A7FW59_9CRUS</name>
<reference evidence="7" key="1">
    <citation type="submission" date="2017-11" db="EMBL/GenBank/DDBJ databases">
        <title>The sensing device of the deep-sea amphipod.</title>
        <authorList>
            <person name="Kobayashi H."/>
            <person name="Nagahama T."/>
            <person name="Arai W."/>
            <person name="Sasagawa Y."/>
            <person name="Umeda M."/>
            <person name="Hayashi T."/>
            <person name="Nikaido I."/>
            <person name="Watanabe H."/>
            <person name="Oguri K."/>
            <person name="Kitazato H."/>
            <person name="Fujioka K."/>
            <person name="Kido Y."/>
            <person name="Takami H."/>
        </authorList>
    </citation>
    <scope>NUCLEOTIDE SEQUENCE</scope>
    <source>
        <tissue evidence="7">Whole body</tissue>
    </source>
</reference>
<dbReference type="GO" id="GO:0005829">
    <property type="term" value="C:cytosol"/>
    <property type="evidence" value="ECO:0007669"/>
    <property type="project" value="TreeGrafter"/>
</dbReference>
<evidence type="ECO:0000256" key="3">
    <source>
        <dbReference type="ARBA" id="ARBA00022448"/>
    </source>
</evidence>
<comment type="subcellular location">
    <subcellularLocation>
        <location evidence="1">Nucleus</location>
    </subcellularLocation>
</comment>
<dbReference type="InterPro" id="IPR016024">
    <property type="entry name" value="ARM-type_fold"/>
</dbReference>
<evidence type="ECO:0000256" key="1">
    <source>
        <dbReference type="ARBA" id="ARBA00004123"/>
    </source>
</evidence>
<dbReference type="AlphaFoldDB" id="A0A6A7FW59"/>
<dbReference type="EMBL" id="IACT01003050">
    <property type="protein sequence ID" value="LAC22302.1"/>
    <property type="molecule type" value="mRNA"/>
</dbReference>
<dbReference type="InterPro" id="IPR058669">
    <property type="entry name" value="TPR_IPO7/11-like"/>
</dbReference>
<dbReference type="GO" id="GO:0006606">
    <property type="term" value="P:protein import into nucleus"/>
    <property type="evidence" value="ECO:0007669"/>
    <property type="project" value="TreeGrafter"/>
</dbReference>